<organism evidence="5 6">
    <name type="scientific">Durusdinium trenchii</name>
    <dbReference type="NCBI Taxonomy" id="1381693"/>
    <lineage>
        <taxon>Eukaryota</taxon>
        <taxon>Sar</taxon>
        <taxon>Alveolata</taxon>
        <taxon>Dinophyceae</taxon>
        <taxon>Suessiales</taxon>
        <taxon>Symbiodiniaceae</taxon>
        <taxon>Durusdinium</taxon>
    </lineage>
</organism>
<dbReference type="Pfam" id="PF12796">
    <property type="entry name" value="Ank_2"/>
    <property type="match status" value="1"/>
</dbReference>
<feature type="repeat" description="ANK" evidence="3">
    <location>
        <begin position="112"/>
        <end position="144"/>
    </location>
</feature>
<feature type="compositionally biased region" description="Basic residues" evidence="4">
    <location>
        <begin position="1"/>
        <end position="18"/>
    </location>
</feature>
<keyword evidence="5" id="KW-0675">Receptor</keyword>
<evidence type="ECO:0000313" key="6">
    <source>
        <dbReference type="Proteomes" id="UP001642464"/>
    </source>
</evidence>
<feature type="region of interest" description="Disordered" evidence="4">
    <location>
        <begin position="1"/>
        <end position="24"/>
    </location>
</feature>
<dbReference type="PANTHER" id="PTHR24201">
    <property type="entry name" value="ANK_REP_REGION DOMAIN-CONTAINING PROTEIN"/>
    <property type="match status" value="1"/>
</dbReference>
<accession>A0ABP0JWI9</accession>
<dbReference type="PROSITE" id="PS50297">
    <property type="entry name" value="ANK_REP_REGION"/>
    <property type="match status" value="1"/>
</dbReference>
<keyword evidence="1" id="KW-0677">Repeat</keyword>
<dbReference type="Proteomes" id="UP001642464">
    <property type="component" value="Unassembled WGS sequence"/>
</dbReference>
<dbReference type="SMART" id="SM00248">
    <property type="entry name" value="ANK"/>
    <property type="match status" value="2"/>
</dbReference>
<dbReference type="InterPro" id="IPR050776">
    <property type="entry name" value="Ank_Repeat/CDKN_Inhibitor"/>
</dbReference>
<protein>
    <submittedName>
        <fullName evidence="5">Transient receptor potential cation channel subfamily A member 1 homolog</fullName>
    </submittedName>
</protein>
<dbReference type="InterPro" id="IPR036770">
    <property type="entry name" value="Ankyrin_rpt-contain_sf"/>
</dbReference>
<evidence type="ECO:0000256" key="1">
    <source>
        <dbReference type="ARBA" id="ARBA00022737"/>
    </source>
</evidence>
<dbReference type="SUPFAM" id="SSF48403">
    <property type="entry name" value="Ankyrin repeat"/>
    <property type="match status" value="1"/>
</dbReference>
<dbReference type="EMBL" id="CAXAMM010008891">
    <property type="protein sequence ID" value="CAK9018826.1"/>
    <property type="molecule type" value="Genomic_DNA"/>
</dbReference>
<evidence type="ECO:0000256" key="2">
    <source>
        <dbReference type="ARBA" id="ARBA00023043"/>
    </source>
</evidence>
<evidence type="ECO:0000256" key="4">
    <source>
        <dbReference type="SAM" id="MobiDB-lite"/>
    </source>
</evidence>
<sequence>MGKGGRKGGKGGKGKGKGRREGQAVVGLEDGFPLVVFFRVDEAGGGLEPRIRLISLRARRYASKTRKALGVSSELHTAAREGDVQKIEALLSDAPGADGDGGVRPVNAPDQHRRSPLHMAAFFGKAEAVQKLLEKSADPHLQDTDES</sequence>
<dbReference type="Gene3D" id="1.25.40.20">
    <property type="entry name" value="Ankyrin repeat-containing domain"/>
    <property type="match status" value="1"/>
</dbReference>
<keyword evidence="2 3" id="KW-0040">ANK repeat</keyword>
<proteinExistence type="predicted"/>
<keyword evidence="6" id="KW-1185">Reference proteome</keyword>
<name>A0ABP0JWI9_9DINO</name>
<evidence type="ECO:0000313" key="5">
    <source>
        <dbReference type="EMBL" id="CAK9018826.1"/>
    </source>
</evidence>
<dbReference type="InterPro" id="IPR002110">
    <property type="entry name" value="Ankyrin_rpt"/>
</dbReference>
<reference evidence="5 6" key="1">
    <citation type="submission" date="2024-02" db="EMBL/GenBank/DDBJ databases">
        <authorList>
            <person name="Chen Y."/>
            <person name="Shah S."/>
            <person name="Dougan E. K."/>
            <person name="Thang M."/>
            <person name="Chan C."/>
        </authorList>
    </citation>
    <scope>NUCLEOTIDE SEQUENCE [LARGE SCALE GENOMIC DNA]</scope>
</reference>
<gene>
    <name evidence="5" type="ORF">SCF082_LOCUS14253</name>
</gene>
<comment type="caution">
    <text evidence="5">The sequence shown here is derived from an EMBL/GenBank/DDBJ whole genome shotgun (WGS) entry which is preliminary data.</text>
</comment>
<evidence type="ECO:0000256" key="3">
    <source>
        <dbReference type="PROSITE-ProRule" id="PRU00023"/>
    </source>
</evidence>
<feature type="non-terminal residue" evidence="5">
    <location>
        <position position="147"/>
    </location>
</feature>
<dbReference type="PROSITE" id="PS50088">
    <property type="entry name" value="ANK_REPEAT"/>
    <property type="match status" value="1"/>
</dbReference>